<organism evidence="2 3">
    <name type="scientific">Parvibium lacunae</name>
    <dbReference type="NCBI Taxonomy" id="1888893"/>
    <lineage>
        <taxon>Bacteria</taxon>
        <taxon>Pseudomonadati</taxon>
        <taxon>Pseudomonadota</taxon>
        <taxon>Betaproteobacteria</taxon>
        <taxon>Burkholderiales</taxon>
        <taxon>Alcaligenaceae</taxon>
        <taxon>Parvibium</taxon>
    </lineage>
</organism>
<reference evidence="2 3" key="1">
    <citation type="journal article" date="2018" name="Int. J. Syst. Evol. Microbiol.">
        <title>Parvibium lacunae gen. nov., sp. nov., a new member of the family Alcaligenaceae isolated from a freshwater pond.</title>
        <authorList>
            <person name="Chen W.M."/>
            <person name="Xie P.B."/>
            <person name="Hsu M.Y."/>
            <person name="Sheu S.Y."/>
        </authorList>
    </citation>
    <scope>NUCLEOTIDE SEQUENCE [LARGE SCALE GENOMIC DNA]</scope>
    <source>
        <strain evidence="2 3">KMB9</strain>
    </source>
</reference>
<dbReference type="PANTHER" id="PTHR46230">
    <property type="match status" value="1"/>
</dbReference>
<proteinExistence type="inferred from homology"/>
<dbReference type="InterPro" id="IPR002634">
    <property type="entry name" value="BolA"/>
</dbReference>
<comment type="similarity">
    <text evidence="1">Belongs to the BolA/IbaG family.</text>
</comment>
<dbReference type="Pfam" id="PF01722">
    <property type="entry name" value="BolA"/>
    <property type="match status" value="1"/>
</dbReference>
<dbReference type="AlphaFoldDB" id="A0A368L808"/>
<dbReference type="EMBL" id="QPGB01000001">
    <property type="protein sequence ID" value="RCS59641.1"/>
    <property type="molecule type" value="Genomic_DNA"/>
</dbReference>
<accession>A0A368L808</accession>
<name>A0A368L808_9BURK</name>
<dbReference type="SUPFAM" id="SSF82657">
    <property type="entry name" value="BolA-like"/>
    <property type="match status" value="1"/>
</dbReference>
<dbReference type="OrthoDB" id="5296536at2"/>
<dbReference type="InterPro" id="IPR036065">
    <property type="entry name" value="BolA-like_sf"/>
</dbReference>
<comment type="caution">
    <text evidence="2">The sequence shown here is derived from an EMBL/GenBank/DDBJ whole genome shotgun (WGS) entry which is preliminary data.</text>
</comment>
<dbReference type="Proteomes" id="UP000252357">
    <property type="component" value="Unassembled WGS sequence"/>
</dbReference>
<dbReference type="PIRSF" id="PIRSF003113">
    <property type="entry name" value="BolA"/>
    <property type="match status" value="1"/>
</dbReference>
<protein>
    <submittedName>
        <fullName evidence="2">BolA family transcriptional regulator</fullName>
    </submittedName>
</protein>
<dbReference type="PANTHER" id="PTHR46230:SF7">
    <property type="entry name" value="BOLA-LIKE PROTEIN 1"/>
    <property type="match status" value="1"/>
</dbReference>
<evidence type="ECO:0000313" key="3">
    <source>
        <dbReference type="Proteomes" id="UP000252357"/>
    </source>
</evidence>
<evidence type="ECO:0000256" key="1">
    <source>
        <dbReference type="RuleBase" id="RU003860"/>
    </source>
</evidence>
<dbReference type="GO" id="GO:0016226">
    <property type="term" value="P:iron-sulfur cluster assembly"/>
    <property type="evidence" value="ECO:0007669"/>
    <property type="project" value="TreeGrafter"/>
</dbReference>
<evidence type="ECO:0000313" key="2">
    <source>
        <dbReference type="EMBL" id="RCS59641.1"/>
    </source>
</evidence>
<sequence length="88" mass="9771">MAIAIETLRERLQILAPQHLEIMDESHQHIGHAGAQGGGGHYRLIIASPHFVGLSPVQRHRLVYDALADLMRREIHALAIEARLPQSA</sequence>
<dbReference type="RefSeq" id="WP_114401790.1">
    <property type="nucleotide sequence ID" value="NZ_QPGB01000001.1"/>
</dbReference>
<gene>
    <name evidence="2" type="ORF">DU000_02730</name>
</gene>
<keyword evidence="3" id="KW-1185">Reference proteome</keyword>
<dbReference type="Gene3D" id="3.30.300.90">
    <property type="entry name" value="BolA-like"/>
    <property type="match status" value="1"/>
</dbReference>